<feature type="domain" description="Molybdopterin dinucleotide-binding" evidence="16">
    <location>
        <begin position="680"/>
        <end position="798"/>
    </location>
</feature>
<dbReference type="GO" id="GO:0030151">
    <property type="term" value="F:molybdenum ion binding"/>
    <property type="evidence" value="ECO:0007669"/>
    <property type="project" value="TreeGrafter"/>
</dbReference>
<evidence type="ECO:0000256" key="14">
    <source>
        <dbReference type="PIRSR" id="PIRSR606658-1"/>
    </source>
</evidence>
<comment type="function">
    <text evidence="11">Catalyzes the reduction of dimethyl sulfoxide (DMSO) and trimethylamine N-oxide (TMAO) to dimethyl sulfide (DMS) and trimethylamine, respectively. The terminal DMSO reductase can also use various sulfoxides and N-oxide compounds as terminal electron acceptor in addition to DMSO and TMAO.</text>
</comment>
<dbReference type="Proteomes" id="UP000292781">
    <property type="component" value="Unassembled WGS sequence"/>
</dbReference>
<dbReference type="GO" id="GO:0009055">
    <property type="term" value="F:electron transfer activity"/>
    <property type="evidence" value="ECO:0007669"/>
    <property type="project" value="TreeGrafter"/>
</dbReference>
<feature type="domain" description="Molybdopterin oxidoreductase" evidence="15">
    <location>
        <begin position="95"/>
        <end position="561"/>
    </location>
</feature>
<evidence type="ECO:0000256" key="7">
    <source>
        <dbReference type="ARBA" id="ARBA00022764"/>
    </source>
</evidence>
<evidence type="ECO:0000313" key="18">
    <source>
        <dbReference type="EMBL" id="TBW38772.1"/>
    </source>
</evidence>
<dbReference type="EMBL" id="SJFN01000010">
    <property type="protein sequence ID" value="TBW38772.1"/>
    <property type="molecule type" value="Genomic_DNA"/>
</dbReference>
<keyword evidence="5 14" id="KW-0479">Metal-binding</keyword>
<feature type="binding site" evidence="14">
    <location>
        <position position="475"/>
    </location>
    <ligand>
        <name>Mo-bis(molybdopterin guanine dinucleotide)</name>
        <dbReference type="ChEBI" id="CHEBI:60539"/>
    </ligand>
</feature>
<dbReference type="InterPro" id="IPR009010">
    <property type="entry name" value="Asp_de-COase-like_dom_sf"/>
</dbReference>
<organism evidence="18 19">
    <name type="scientific">Siculibacillus lacustris</name>
    <dbReference type="NCBI Taxonomy" id="1549641"/>
    <lineage>
        <taxon>Bacteria</taxon>
        <taxon>Pseudomonadati</taxon>
        <taxon>Pseudomonadota</taxon>
        <taxon>Alphaproteobacteria</taxon>
        <taxon>Hyphomicrobiales</taxon>
        <taxon>Ancalomicrobiaceae</taxon>
        <taxon>Siculibacillus</taxon>
    </lineage>
</organism>
<dbReference type="CDD" id="cd02793">
    <property type="entry name" value="MopB_CT_DMSOR-BSOR-TMAOR"/>
    <property type="match status" value="1"/>
</dbReference>
<feature type="binding site" evidence="14">
    <location>
        <position position="779"/>
    </location>
    <ligand>
        <name>Mo-bis(molybdopterin guanine dinucleotide)</name>
        <dbReference type="ChEBI" id="CHEBI:60539"/>
    </ligand>
</feature>
<dbReference type="RefSeq" id="WP_131308352.1">
    <property type="nucleotide sequence ID" value="NZ_SJFN01000010.1"/>
</dbReference>
<dbReference type="InterPro" id="IPR050612">
    <property type="entry name" value="Prok_Mopterin_Oxidored"/>
</dbReference>
<keyword evidence="19" id="KW-1185">Reference proteome</keyword>
<feature type="domain" description="Molybdopterin oxidoreductase N-terminal" evidence="17">
    <location>
        <begin position="51"/>
        <end position="91"/>
    </location>
</feature>
<evidence type="ECO:0000256" key="9">
    <source>
        <dbReference type="ARBA" id="ARBA00049407"/>
    </source>
</evidence>
<comment type="caution">
    <text evidence="18">The sequence shown here is derived from an EMBL/GenBank/DDBJ whole genome shotgun (WGS) entry which is preliminary data.</text>
</comment>
<dbReference type="AlphaFoldDB" id="A0A4Q9VS52"/>
<evidence type="ECO:0000259" key="17">
    <source>
        <dbReference type="Pfam" id="PF18364"/>
    </source>
</evidence>
<evidence type="ECO:0000259" key="16">
    <source>
        <dbReference type="Pfam" id="PF01568"/>
    </source>
</evidence>
<feature type="binding site" evidence="14">
    <location>
        <position position="552"/>
    </location>
    <ligand>
        <name>Mo-bis(molybdopterin guanine dinucleotide)</name>
        <dbReference type="ChEBI" id="CHEBI:60539"/>
    </ligand>
</feature>
<dbReference type="InterPro" id="IPR006658">
    <property type="entry name" value="BisC"/>
</dbReference>
<reference evidence="18 19" key="1">
    <citation type="submission" date="2019-02" db="EMBL/GenBank/DDBJ databases">
        <title>Siculibacillus lacustris gen. nov., sp. nov., a new rosette-forming bacterium isolated from a freshwater crater lake (Lake St. Ana, Romania).</title>
        <authorList>
            <person name="Felfoldi T."/>
            <person name="Marton Z."/>
            <person name="Szabo A."/>
            <person name="Mentes A."/>
            <person name="Boka K."/>
            <person name="Marialigeti K."/>
            <person name="Mathe I."/>
            <person name="Koncz M."/>
            <person name="Schumann P."/>
            <person name="Toth E."/>
        </authorList>
    </citation>
    <scope>NUCLEOTIDE SEQUENCE [LARGE SCALE GENOMIC DNA]</scope>
    <source>
        <strain evidence="18 19">SA-279</strain>
    </source>
</reference>
<evidence type="ECO:0000256" key="10">
    <source>
        <dbReference type="ARBA" id="ARBA00050606"/>
    </source>
</evidence>
<dbReference type="InterPro" id="IPR041954">
    <property type="entry name" value="CT_DMSOR/BSOR/TMAOR"/>
</dbReference>
<dbReference type="Pfam" id="PF18364">
    <property type="entry name" value="Molybdopterin_N"/>
    <property type="match status" value="1"/>
</dbReference>
<dbReference type="PANTHER" id="PTHR43742:SF10">
    <property type="entry name" value="TRIMETHYLAMINE-N-OXIDE REDUCTASE 2"/>
    <property type="match status" value="1"/>
</dbReference>
<comment type="subcellular location">
    <subcellularLocation>
        <location evidence="1">Periplasm</location>
    </subcellularLocation>
</comment>
<keyword evidence="7" id="KW-0574">Periplasm</keyword>
<dbReference type="NCBIfam" id="TIGR00509">
    <property type="entry name" value="bisC_fam"/>
    <property type="match status" value="1"/>
</dbReference>
<proteinExistence type="inferred from homology"/>
<dbReference type="GO" id="GO:0043546">
    <property type="term" value="F:molybdopterin cofactor binding"/>
    <property type="evidence" value="ECO:0007669"/>
    <property type="project" value="InterPro"/>
</dbReference>
<name>A0A4Q9VS52_9HYPH</name>
<dbReference type="InterPro" id="IPR041460">
    <property type="entry name" value="Molybdopterin_N"/>
</dbReference>
<feature type="binding site" evidence="14">
    <location>
        <position position="522"/>
    </location>
    <ligand>
        <name>Mo-bis(molybdopterin guanine dinucleotide)</name>
        <dbReference type="ChEBI" id="CHEBI:60539"/>
    </ligand>
</feature>
<dbReference type="GO" id="GO:0050626">
    <property type="term" value="F:trimethylamine-N-oxide reductase (cytochrome c) activity"/>
    <property type="evidence" value="ECO:0007669"/>
    <property type="project" value="UniProtKB-EC"/>
</dbReference>
<keyword evidence="6" id="KW-0732">Signal</keyword>
<feature type="binding site" evidence="14">
    <location>
        <position position="157"/>
    </location>
    <ligand>
        <name>Mo-bis(molybdopterin guanine dinucleotide)</name>
        <dbReference type="ChEBI" id="CHEBI:60539"/>
    </ligand>
</feature>
<dbReference type="Pfam" id="PF00384">
    <property type="entry name" value="Molybdopterin"/>
    <property type="match status" value="1"/>
</dbReference>
<evidence type="ECO:0000313" key="19">
    <source>
        <dbReference type="Proteomes" id="UP000292781"/>
    </source>
</evidence>
<dbReference type="GO" id="GO:0009061">
    <property type="term" value="P:anaerobic respiration"/>
    <property type="evidence" value="ECO:0007669"/>
    <property type="project" value="TreeGrafter"/>
</dbReference>
<dbReference type="PROSITE" id="PS00490">
    <property type="entry name" value="MOLYBDOPTERIN_PROK_2"/>
    <property type="match status" value="1"/>
</dbReference>
<dbReference type="Pfam" id="PF01568">
    <property type="entry name" value="Molydop_binding"/>
    <property type="match status" value="1"/>
</dbReference>
<sequence>MSIASKEEFRAELSRRSFLNYGVALGALGLAPSLLVNGARAAGMPDGEILTGCHWGAFRAKVEGGRMVSVKPWEKDPAPSHQLAGVLDSVYSPTRIKYPMVRRAWLEKGPGADVESRGTGDFVRVSWDKAIELVAKELQRVEKTYGPAATFAGSYGWKSPGRLHNCQSLLRRMMNLKGNFVNSSGDYSTGAAQIIMPHVVGTLEMYEQQTVWPVVVEKTELMVFWGADPVVTNQISWVIGDHGGYEGMKALKAKGTKVICIDPVRTETAEFFGAEWLAPRPQTDVALMLGIAHTLVVEKLHDEKFLKTYTTGFDKFLPYLMGETDKTPKSAEWAAAICEIPADTIKDLARRFAKNRTMLAGGFALQRQQYGEQRHWMLVTLASMLGQIGLPGGGFGFSYHYANGGTPSADAPVLTGITDGGKAKEGAAWMTEAGAATIPCARVVDMLLNPGKEFDFNGTKAKYPDVKMAYWVGGNPFVHHQDRNRMVEAWKKFETFIVQDFQWTPTARFADIVLPATTSYERNDIDSVGDYAGSAILAMKKVIDPVFESKTDYDIFALIADKLGKGKEFTEGKTELEWIKSFYDAALTQAKAKKIPMPEFDAFWNGAGVVEFPVTTGKSFVRYAKFREDPLLEPLGTPSGKIEIYSKNIEKMGYDDCGPHPMWMEPKERLGGPTTKYKLAIATSHPKSRLHSQLCGTKLRETYQIAGHEPCLINVKDAEARGIKDGDVVRVFNDRGQILAGAKLTDKIRPGVVRVNEGGWYDPIEPGKPGSLCRYGDVNVLTMDVGTSKLGQGNCAHSAVGEVEKYAGPAVTVGVFTAPKGAE</sequence>
<dbReference type="InterPro" id="IPR006311">
    <property type="entry name" value="TAT_signal"/>
</dbReference>
<comment type="catalytic activity">
    <reaction evidence="9">
        <text>trimethylamine + 2 Fe(III)-[cytochrome c] + H2O = trimethylamine N-oxide + 2 Fe(II)-[cytochrome c] + 3 H(+)</text>
        <dbReference type="Rhea" id="RHEA:24236"/>
        <dbReference type="Rhea" id="RHEA-COMP:10350"/>
        <dbReference type="Rhea" id="RHEA-COMP:14399"/>
        <dbReference type="ChEBI" id="CHEBI:15377"/>
        <dbReference type="ChEBI" id="CHEBI:15378"/>
        <dbReference type="ChEBI" id="CHEBI:15724"/>
        <dbReference type="ChEBI" id="CHEBI:29033"/>
        <dbReference type="ChEBI" id="CHEBI:29034"/>
        <dbReference type="ChEBI" id="CHEBI:58389"/>
        <dbReference type="EC" id="1.7.2.3"/>
    </reaction>
</comment>
<gene>
    <name evidence="18" type="primary">torA</name>
    <name evidence="18" type="ORF">EYW49_08760</name>
</gene>
<evidence type="ECO:0000256" key="12">
    <source>
        <dbReference type="ARBA" id="ARBA00066451"/>
    </source>
</evidence>
<protein>
    <recommendedName>
        <fullName evidence="13">Dimethyl sulfoxide/trimethylamine N-oxide reductase</fullName>
        <ecNumber evidence="3">1.7.2.3</ecNumber>
        <ecNumber evidence="12">1.8.5.3</ecNumber>
    </recommendedName>
</protein>
<evidence type="ECO:0000256" key="1">
    <source>
        <dbReference type="ARBA" id="ARBA00004418"/>
    </source>
</evidence>
<dbReference type="InterPro" id="IPR006657">
    <property type="entry name" value="MoPterin_dinucl-bd_dom"/>
</dbReference>
<dbReference type="SUPFAM" id="SSF50692">
    <property type="entry name" value="ADC-like"/>
    <property type="match status" value="1"/>
</dbReference>
<evidence type="ECO:0000259" key="15">
    <source>
        <dbReference type="Pfam" id="PF00384"/>
    </source>
</evidence>
<evidence type="ECO:0000256" key="3">
    <source>
        <dbReference type="ARBA" id="ARBA00011885"/>
    </source>
</evidence>
<dbReference type="GO" id="GO:0030288">
    <property type="term" value="C:outer membrane-bounded periplasmic space"/>
    <property type="evidence" value="ECO:0007669"/>
    <property type="project" value="TreeGrafter"/>
</dbReference>
<dbReference type="PANTHER" id="PTHR43742">
    <property type="entry name" value="TRIMETHYLAMINE-N-OXIDE REDUCTASE"/>
    <property type="match status" value="1"/>
</dbReference>
<dbReference type="Gene3D" id="3.90.55.10">
    <property type="entry name" value="Dimethylsulfoxide Reductase, domain 3"/>
    <property type="match status" value="1"/>
</dbReference>
<dbReference type="SUPFAM" id="SSF53706">
    <property type="entry name" value="Formate dehydrogenase/DMSO reductase, domains 1-3"/>
    <property type="match status" value="1"/>
</dbReference>
<evidence type="ECO:0000256" key="4">
    <source>
        <dbReference type="ARBA" id="ARBA00022505"/>
    </source>
</evidence>
<evidence type="ECO:0000256" key="2">
    <source>
        <dbReference type="ARBA" id="ARBA00010312"/>
    </source>
</evidence>
<dbReference type="Gene3D" id="3.40.50.740">
    <property type="match status" value="1"/>
</dbReference>
<dbReference type="FunFam" id="2.40.40.20:FF:000009">
    <property type="entry name" value="Biotin sulfoxide reductase 2"/>
    <property type="match status" value="1"/>
</dbReference>
<comment type="catalytic activity">
    <reaction evidence="10">
        <text>dimethyl sulfide + a menaquinone + H2O = dimethyl sulfoxide + a menaquinol</text>
        <dbReference type="Rhea" id="RHEA:28494"/>
        <dbReference type="Rhea" id="RHEA-COMP:9537"/>
        <dbReference type="Rhea" id="RHEA-COMP:9539"/>
        <dbReference type="ChEBI" id="CHEBI:15377"/>
        <dbReference type="ChEBI" id="CHEBI:16374"/>
        <dbReference type="ChEBI" id="CHEBI:17437"/>
        <dbReference type="ChEBI" id="CHEBI:18151"/>
        <dbReference type="ChEBI" id="CHEBI:28262"/>
        <dbReference type="EC" id="1.8.5.3"/>
    </reaction>
</comment>
<dbReference type="PROSITE" id="PS51318">
    <property type="entry name" value="TAT"/>
    <property type="match status" value="1"/>
</dbReference>
<evidence type="ECO:0000256" key="13">
    <source>
        <dbReference type="ARBA" id="ARBA00068174"/>
    </source>
</evidence>
<dbReference type="OrthoDB" id="9759518at2"/>
<dbReference type="FunFam" id="3.40.228.10:FF:000003">
    <property type="entry name" value="Biotin sulfoxide reductase 2"/>
    <property type="match status" value="1"/>
</dbReference>
<dbReference type="EC" id="1.7.2.3" evidence="3"/>
<evidence type="ECO:0000256" key="8">
    <source>
        <dbReference type="ARBA" id="ARBA00023002"/>
    </source>
</evidence>
<dbReference type="Gene3D" id="2.40.40.20">
    <property type="match status" value="1"/>
</dbReference>
<comment type="cofactor">
    <cofactor evidence="14">
        <name>Mo-bis(molybdopterin guanine dinucleotide)</name>
        <dbReference type="ChEBI" id="CHEBI:60539"/>
    </cofactor>
    <text evidence="14">Binds 1 molybdenum-bis(molybdopterin guanine dinucleotide) (Mo-bis-MGD) cofactor per subunit.</text>
</comment>
<evidence type="ECO:0000256" key="11">
    <source>
        <dbReference type="ARBA" id="ARBA00056722"/>
    </source>
</evidence>
<keyword evidence="8" id="KW-0560">Oxidoreductase</keyword>
<dbReference type="NCBIfam" id="NF011682">
    <property type="entry name" value="PRK15102.1"/>
    <property type="match status" value="1"/>
</dbReference>
<comment type="similarity">
    <text evidence="2">Belongs to the prokaryotic molybdopterin-containing oxidoreductase family.</text>
</comment>
<evidence type="ECO:0000256" key="6">
    <source>
        <dbReference type="ARBA" id="ARBA00022729"/>
    </source>
</evidence>
<dbReference type="Gene3D" id="3.40.228.10">
    <property type="entry name" value="Dimethylsulfoxide Reductase, domain 2"/>
    <property type="match status" value="1"/>
</dbReference>
<feature type="binding site" evidence="14">
    <location>
        <position position="479"/>
    </location>
    <ligand>
        <name>Mo-bis(molybdopterin guanine dinucleotide)</name>
        <dbReference type="ChEBI" id="CHEBI:60539"/>
    </ligand>
</feature>
<dbReference type="CDD" id="cd02769">
    <property type="entry name" value="MopB_DMSOR-BSOR-TMAOR"/>
    <property type="match status" value="1"/>
</dbReference>
<dbReference type="InterPro" id="IPR006656">
    <property type="entry name" value="Mopterin_OxRdtase"/>
</dbReference>
<dbReference type="InterPro" id="IPR006655">
    <property type="entry name" value="Mopterin_OxRdtase_prok_CS"/>
</dbReference>
<accession>A0A4Q9VS52</accession>
<feature type="binding site" evidence="14">
    <location>
        <position position="367"/>
    </location>
    <ligand>
        <name>Mo-bis(molybdopterin guanine dinucleotide)</name>
        <dbReference type="ChEBI" id="CHEBI:60539"/>
    </ligand>
</feature>
<dbReference type="EC" id="1.8.5.3" evidence="12"/>
<dbReference type="PROSITE" id="PS00932">
    <property type="entry name" value="MOLYBDOPTERIN_PROK_3"/>
    <property type="match status" value="1"/>
</dbReference>
<keyword evidence="4 14" id="KW-0500">Molybdenum</keyword>
<evidence type="ECO:0000256" key="5">
    <source>
        <dbReference type="ARBA" id="ARBA00022723"/>
    </source>
</evidence>